<proteinExistence type="predicted"/>
<dbReference type="EMBL" id="FNVE01000002">
    <property type="protein sequence ID" value="SEF95265.1"/>
    <property type="molecule type" value="Genomic_DNA"/>
</dbReference>
<protein>
    <recommendedName>
        <fullName evidence="3">CENP-V/GFA domain-containing protein</fullName>
    </recommendedName>
</protein>
<comment type="caution">
    <text evidence="1">The sequence shown here is derived from an EMBL/GenBank/DDBJ whole genome shotgun (WGS) entry which is preliminary data.</text>
</comment>
<dbReference type="InterPro" id="IPR046149">
    <property type="entry name" value="DUF6151"/>
</dbReference>
<evidence type="ECO:0000313" key="2">
    <source>
        <dbReference type="Proteomes" id="UP000243518"/>
    </source>
</evidence>
<accession>A0AAQ1G618</accession>
<dbReference type="Pfam" id="PF19648">
    <property type="entry name" value="DUF6151"/>
    <property type="match status" value="1"/>
</dbReference>
<gene>
    <name evidence="1" type="ORF">SAMN05216586_102379</name>
</gene>
<sequence length="200" mass="21877">MDNLALQCQCGTVRGRAIRVYPVDGTRVVCYCRDCQAFAHALNAAERVLDAQGGTDIYQLPPARLQIHQGHDQIRCLRLSSKGLYRWYAGCCNTPIGNTLGPGVPLVGLIHSFISDPFAEQKIGPVRARVNLKGATAEIPRDSVKTAPGQVYMRKLLLRMLLWKLTGKARPNPFFMGKSPRVTPIILSPGSAVEHNGATD</sequence>
<keyword evidence="2" id="KW-1185">Reference proteome</keyword>
<dbReference type="Gene3D" id="3.90.1590.10">
    <property type="entry name" value="glutathione-dependent formaldehyde- activating enzyme (gfa)"/>
    <property type="match status" value="1"/>
</dbReference>
<name>A0AAQ1G618_9GAMM</name>
<evidence type="ECO:0008006" key="3">
    <source>
        <dbReference type="Google" id="ProtNLM"/>
    </source>
</evidence>
<dbReference type="AlphaFoldDB" id="A0AAQ1G618"/>
<organism evidence="1 2">
    <name type="scientific">Halopseudomonas aestusnigri</name>
    <dbReference type="NCBI Taxonomy" id="857252"/>
    <lineage>
        <taxon>Bacteria</taxon>
        <taxon>Pseudomonadati</taxon>
        <taxon>Pseudomonadota</taxon>
        <taxon>Gammaproteobacteria</taxon>
        <taxon>Pseudomonadales</taxon>
        <taxon>Pseudomonadaceae</taxon>
        <taxon>Halopseudomonas</taxon>
    </lineage>
</organism>
<dbReference type="Proteomes" id="UP000243518">
    <property type="component" value="Unassembled WGS sequence"/>
</dbReference>
<reference evidence="1 2" key="1">
    <citation type="submission" date="2016-10" db="EMBL/GenBank/DDBJ databases">
        <authorList>
            <person name="Varghese N."/>
            <person name="Submissions S."/>
        </authorList>
    </citation>
    <scope>NUCLEOTIDE SEQUENCE [LARGE SCALE GENOMIC DNA]</scope>
    <source>
        <strain evidence="1 2">CECT 8317</strain>
    </source>
</reference>
<evidence type="ECO:0000313" key="1">
    <source>
        <dbReference type="EMBL" id="SEF95265.1"/>
    </source>
</evidence>
<dbReference type="RefSeq" id="WP_088274270.1">
    <property type="nucleotide sequence ID" value="NZ_CP087705.1"/>
</dbReference>